<dbReference type="STRING" id="1121877.FEAC_14560"/>
<comment type="caution">
    <text evidence="3">The sequence shown here is derived from an EMBL/GenBank/DDBJ whole genome shotgun (WGS) entry which is preliminary data.</text>
</comment>
<dbReference type="CDD" id="cd01948">
    <property type="entry name" value="EAL"/>
    <property type="match status" value="1"/>
</dbReference>
<dbReference type="PANTHER" id="PTHR44757:SF2">
    <property type="entry name" value="BIOFILM ARCHITECTURE MAINTENANCE PROTEIN MBAA"/>
    <property type="match status" value="1"/>
</dbReference>
<evidence type="ECO:0000313" key="3">
    <source>
        <dbReference type="EMBL" id="KJE76809.1"/>
    </source>
</evidence>
<organism evidence="3 4">
    <name type="scientific">Ferrimicrobium acidiphilum DSM 19497</name>
    <dbReference type="NCBI Taxonomy" id="1121877"/>
    <lineage>
        <taxon>Bacteria</taxon>
        <taxon>Bacillati</taxon>
        <taxon>Actinomycetota</taxon>
        <taxon>Acidimicrobiia</taxon>
        <taxon>Acidimicrobiales</taxon>
        <taxon>Acidimicrobiaceae</taxon>
        <taxon>Ferrimicrobium</taxon>
    </lineage>
</organism>
<dbReference type="AlphaFoldDB" id="A0A0D8FV49"/>
<dbReference type="InterPro" id="IPR035919">
    <property type="entry name" value="EAL_sf"/>
</dbReference>
<dbReference type="Gene3D" id="3.30.70.270">
    <property type="match status" value="1"/>
</dbReference>
<sequence length="764" mass="81274">MEGLRLENLDRGALDEGLATVCRTALGPLDASRITVWRLDEEGRVVTPYLSITSDRDPADWSALPVIPIGDLPCYAAALDGTTSIVTGATRAEQVLLASTYAPSVRCRVLQHPRQVGMLTVEGADPAAGAPVLEVLAAAAGTWLETLAPEDAETDAADAALLQLLEAGVQACSPMEAAEALAAAAARALRLPTACAYLVDGAGIISEVATVGAGPGRNEELRASLIGRLAADSPVWRRAVEGPTPGPDLITDTRGAGRVRKNGVAQVLGLRSLAAIPLLSSDGPLGLVLCGDQAPRRYWRASDRARLGQLALEGTVVVDNARLRQAERYEASHDPLTGLLNRRAFSQEMDTALETAAAANDLVTVLVIDLDRFKQVNDQLGHQYGDELLTELAGRLRAALDDGDLLARMGGDEFAIALLSGRDGRPEEVAAGLYASIRRPVLLGSTPVQVTASIGMATFPGDGADLTGLLRAADLSMYVAKRAARPSGGHPRHSTCGRDRDARLLDDLRTALDRDDQLVLYFQPKVNLSSSEITGVEALVRWRHPDLGLLGADRIVPPLEAAGLVTELSDWVVPRALDQLRRWDADGLELSMSVNVSADDLANDLVARVVRWLGQAGIPGHRLVTELTEGALLPEESRTLSVLEELRALGVETSIDDFGTGYSSLAYLAALPVDELKIDRGLLRDDPRHRRILRGIIGVGHELGARIVAEGVETVEDLRWLRAAGCDQAQGFLLGRPAPAATLIDVLRAESGAARTPRSRSSRP</sequence>
<dbReference type="InterPro" id="IPR001633">
    <property type="entry name" value="EAL_dom"/>
</dbReference>
<dbReference type="eggNOG" id="COG5001">
    <property type="taxonomic scope" value="Bacteria"/>
</dbReference>
<dbReference type="SMART" id="SM00065">
    <property type="entry name" value="GAF"/>
    <property type="match status" value="1"/>
</dbReference>
<dbReference type="SUPFAM" id="SSF141868">
    <property type="entry name" value="EAL domain-like"/>
    <property type="match status" value="1"/>
</dbReference>
<dbReference type="PANTHER" id="PTHR44757">
    <property type="entry name" value="DIGUANYLATE CYCLASE DGCP"/>
    <property type="match status" value="1"/>
</dbReference>
<dbReference type="EC" id="3.1.4.52" evidence="3"/>
<dbReference type="PROSITE" id="PS50883">
    <property type="entry name" value="EAL"/>
    <property type="match status" value="1"/>
</dbReference>
<dbReference type="EMBL" id="JXUW01000011">
    <property type="protein sequence ID" value="KJE76809.1"/>
    <property type="molecule type" value="Genomic_DNA"/>
</dbReference>
<accession>A0A0D8FV49</accession>
<feature type="domain" description="GGDEF" evidence="2">
    <location>
        <begin position="361"/>
        <end position="497"/>
    </location>
</feature>
<evidence type="ECO:0000259" key="1">
    <source>
        <dbReference type="PROSITE" id="PS50883"/>
    </source>
</evidence>
<dbReference type="InterPro" id="IPR029016">
    <property type="entry name" value="GAF-like_dom_sf"/>
</dbReference>
<dbReference type="InterPro" id="IPR029787">
    <property type="entry name" value="Nucleotide_cyclase"/>
</dbReference>
<dbReference type="SUPFAM" id="SSF55073">
    <property type="entry name" value="Nucleotide cyclase"/>
    <property type="match status" value="1"/>
</dbReference>
<keyword evidence="4" id="KW-1185">Reference proteome</keyword>
<dbReference type="SUPFAM" id="SSF55781">
    <property type="entry name" value="GAF domain-like"/>
    <property type="match status" value="1"/>
</dbReference>
<proteinExistence type="predicted"/>
<dbReference type="Pfam" id="PF00990">
    <property type="entry name" value="GGDEF"/>
    <property type="match status" value="1"/>
</dbReference>
<dbReference type="CDD" id="cd01949">
    <property type="entry name" value="GGDEF"/>
    <property type="match status" value="1"/>
</dbReference>
<feature type="domain" description="EAL" evidence="1">
    <location>
        <begin position="501"/>
        <end position="751"/>
    </location>
</feature>
<dbReference type="SMART" id="SM00052">
    <property type="entry name" value="EAL"/>
    <property type="match status" value="1"/>
</dbReference>
<dbReference type="SMART" id="SM00267">
    <property type="entry name" value="GGDEF"/>
    <property type="match status" value="1"/>
</dbReference>
<gene>
    <name evidence="3" type="primary">gmr3</name>
    <name evidence="3" type="ORF">FEAC_14560</name>
</gene>
<dbReference type="InterPro" id="IPR003018">
    <property type="entry name" value="GAF"/>
</dbReference>
<dbReference type="InterPro" id="IPR052155">
    <property type="entry name" value="Biofilm_reg_signaling"/>
</dbReference>
<dbReference type="NCBIfam" id="TIGR00254">
    <property type="entry name" value="GGDEF"/>
    <property type="match status" value="1"/>
</dbReference>
<dbReference type="Pfam" id="PF00563">
    <property type="entry name" value="EAL"/>
    <property type="match status" value="1"/>
</dbReference>
<dbReference type="Proteomes" id="UP000032336">
    <property type="component" value="Unassembled WGS sequence"/>
</dbReference>
<dbReference type="InterPro" id="IPR000160">
    <property type="entry name" value="GGDEF_dom"/>
</dbReference>
<protein>
    <submittedName>
        <fullName evidence="3">Cyclic di-GMP phosphodiesterase Gmr</fullName>
        <ecNumber evidence="3">3.1.4.52</ecNumber>
    </submittedName>
</protein>
<dbReference type="GO" id="GO:0071111">
    <property type="term" value="F:cyclic-guanylate-specific phosphodiesterase activity"/>
    <property type="evidence" value="ECO:0007669"/>
    <property type="project" value="UniProtKB-EC"/>
</dbReference>
<evidence type="ECO:0000259" key="2">
    <source>
        <dbReference type="PROSITE" id="PS50887"/>
    </source>
</evidence>
<keyword evidence="3" id="KW-0378">Hydrolase</keyword>
<dbReference type="PROSITE" id="PS50887">
    <property type="entry name" value="GGDEF"/>
    <property type="match status" value="1"/>
</dbReference>
<dbReference type="InterPro" id="IPR043128">
    <property type="entry name" value="Rev_trsase/Diguanyl_cyclase"/>
</dbReference>
<evidence type="ECO:0000313" key="4">
    <source>
        <dbReference type="Proteomes" id="UP000032336"/>
    </source>
</evidence>
<reference evidence="3 4" key="1">
    <citation type="submission" date="2015-01" db="EMBL/GenBank/DDBJ databases">
        <title>Draft genome of the acidophilic iron oxidizer Ferrimicrobium acidiphilum strain T23.</title>
        <authorList>
            <person name="Poehlein A."/>
            <person name="Eisen S."/>
            <person name="Schloemann M."/>
            <person name="Johnson B.D."/>
            <person name="Daniel R."/>
            <person name="Muehling M."/>
        </authorList>
    </citation>
    <scope>NUCLEOTIDE SEQUENCE [LARGE SCALE GENOMIC DNA]</scope>
    <source>
        <strain evidence="3 4">T23</strain>
    </source>
</reference>
<dbReference type="Gene3D" id="3.20.20.450">
    <property type="entry name" value="EAL domain"/>
    <property type="match status" value="1"/>
</dbReference>
<dbReference type="Gene3D" id="3.30.450.40">
    <property type="match status" value="1"/>
</dbReference>
<name>A0A0D8FV49_9ACTN</name>